<evidence type="ECO:0000313" key="2">
    <source>
        <dbReference type="Proteomes" id="UP000322814"/>
    </source>
</evidence>
<dbReference type="EMBL" id="SAYB01000003">
    <property type="protein sequence ID" value="TXJ37528.1"/>
    <property type="molecule type" value="Genomic_DNA"/>
</dbReference>
<comment type="caution">
    <text evidence="1">The sequence shown here is derived from an EMBL/GenBank/DDBJ whole genome shotgun (WGS) entry which is preliminary data.</text>
</comment>
<evidence type="ECO:0000313" key="1">
    <source>
        <dbReference type="EMBL" id="TXJ37528.1"/>
    </source>
</evidence>
<dbReference type="AlphaFoldDB" id="A0A5C8EJA9"/>
<gene>
    <name evidence="1" type="ORF">EPJ78_02070</name>
</gene>
<evidence type="ECO:0008006" key="3">
    <source>
        <dbReference type="Google" id="ProtNLM"/>
    </source>
</evidence>
<dbReference type="RefSeq" id="WP_147770354.1">
    <property type="nucleotide sequence ID" value="NZ_SAYB01000003.1"/>
</dbReference>
<dbReference type="Proteomes" id="UP000322814">
    <property type="component" value="Unassembled WGS sequence"/>
</dbReference>
<reference evidence="1 2" key="1">
    <citation type="journal article" date="1992" name="Lakartidningen">
        <title>[Penicillin V and not amoxicillin is the first choice preparation in acute otitis].</title>
        <authorList>
            <person name="Kamme C."/>
            <person name="Lundgren K."/>
            <person name="Prellner K."/>
        </authorList>
    </citation>
    <scope>NUCLEOTIDE SEQUENCE [LARGE SCALE GENOMIC DNA]</scope>
    <source>
        <strain evidence="1 2">PC4580III</strain>
    </source>
</reference>
<name>A0A5C8EJA9_9SPIR</name>
<organism evidence="1 2">
    <name type="scientific">Brachyspira aalborgi</name>
    <dbReference type="NCBI Taxonomy" id="29522"/>
    <lineage>
        <taxon>Bacteria</taxon>
        <taxon>Pseudomonadati</taxon>
        <taxon>Spirochaetota</taxon>
        <taxon>Spirochaetia</taxon>
        <taxon>Brachyspirales</taxon>
        <taxon>Brachyspiraceae</taxon>
        <taxon>Brachyspira</taxon>
    </lineage>
</organism>
<protein>
    <recommendedName>
        <fullName evidence="3">Lipocalin-like domain-containing protein</fullName>
    </recommendedName>
</protein>
<sequence>MRVLYKVSDIEGTWERADTSETFTINGDSSINFTNSKEFTSTQYIRGYWHDKNRIILAGDEKYKIYLPVKLANGGGDSTLTLTFNSKYDCTYSISGKTVTFIKQFKLL</sequence>
<proteinExistence type="predicted"/>
<accession>A0A5C8EJA9</accession>